<dbReference type="HOGENOM" id="CLU_2089352_0_0_1"/>
<proteinExistence type="predicted"/>
<dbReference type="eggNOG" id="ENOG502RIPP">
    <property type="taxonomic scope" value="Eukaryota"/>
</dbReference>
<accession>Q55DF0</accession>
<dbReference type="KEGG" id="ddi:DDB_G0270610"/>
<dbReference type="RefSeq" id="XP_646181.1">
    <property type="nucleotide sequence ID" value="XM_641089.1"/>
</dbReference>
<sequence length="117" mass="13726">MTIIIEHKSIDLKNDDSIIEINLKNITESDDNVGCANDDASTSNSNFNHNSISDESNNIIKNNETISNMEKCNSEKYKKNYDMFTNDWTYNQKIPGRPYYLFETDELSKFKKDKPWW</sequence>
<gene>
    <name evidence="1" type="ORF">DDB_G0270610</name>
</gene>
<dbReference type="VEuPathDB" id="AmoebaDB:DDB_G0270610"/>
<dbReference type="EMBL" id="AAFI02000005">
    <property type="protein sequence ID" value="EAL72655.1"/>
    <property type="molecule type" value="Genomic_DNA"/>
</dbReference>
<keyword evidence="2" id="KW-1185">Reference proteome</keyword>
<comment type="caution">
    <text evidence="1">The sequence shown here is derived from an EMBL/GenBank/DDBJ whole genome shotgun (WGS) entry which is preliminary data.</text>
</comment>
<reference evidence="1 2" key="1">
    <citation type="journal article" date="2005" name="Nature">
        <title>The genome of the social amoeba Dictyostelium discoideum.</title>
        <authorList>
            <consortium name="The Dictyostelium discoideum Sequencing Consortium"/>
            <person name="Eichinger L."/>
            <person name="Pachebat J.A."/>
            <person name="Glockner G."/>
            <person name="Rajandream M.A."/>
            <person name="Sucgang R."/>
            <person name="Berriman M."/>
            <person name="Song J."/>
            <person name="Olsen R."/>
            <person name="Szafranski K."/>
            <person name="Xu Q."/>
            <person name="Tunggal B."/>
            <person name="Kummerfeld S."/>
            <person name="Madera M."/>
            <person name="Konfortov B.A."/>
            <person name="Rivero F."/>
            <person name="Bankier A.T."/>
            <person name="Lehmann R."/>
            <person name="Hamlin N."/>
            <person name="Davies R."/>
            <person name="Gaudet P."/>
            <person name="Fey P."/>
            <person name="Pilcher K."/>
            <person name="Chen G."/>
            <person name="Saunders D."/>
            <person name="Sodergren E."/>
            <person name="Davis P."/>
            <person name="Kerhornou A."/>
            <person name="Nie X."/>
            <person name="Hall N."/>
            <person name="Anjard C."/>
            <person name="Hemphill L."/>
            <person name="Bason N."/>
            <person name="Farbrother P."/>
            <person name="Desany B."/>
            <person name="Just E."/>
            <person name="Morio T."/>
            <person name="Rost R."/>
            <person name="Churcher C."/>
            <person name="Cooper J."/>
            <person name="Haydock S."/>
            <person name="van Driessche N."/>
            <person name="Cronin A."/>
            <person name="Goodhead I."/>
            <person name="Muzny D."/>
            <person name="Mourier T."/>
            <person name="Pain A."/>
            <person name="Lu M."/>
            <person name="Harper D."/>
            <person name="Lindsay R."/>
            <person name="Hauser H."/>
            <person name="James K."/>
            <person name="Quiles M."/>
            <person name="Madan Babu M."/>
            <person name="Saito T."/>
            <person name="Buchrieser C."/>
            <person name="Wardroper A."/>
            <person name="Felder M."/>
            <person name="Thangavelu M."/>
            <person name="Johnson D."/>
            <person name="Knights A."/>
            <person name="Loulseged H."/>
            <person name="Mungall K."/>
            <person name="Oliver K."/>
            <person name="Price C."/>
            <person name="Quail M.A."/>
            <person name="Urushihara H."/>
            <person name="Hernandez J."/>
            <person name="Rabbinowitsch E."/>
            <person name="Steffen D."/>
            <person name="Sanders M."/>
            <person name="Ma J."/>
            <person name="Kohara Y."/>
            <person name="Sharp S."/>
            <person name="Simmonds M."/>
            <person name="Spiegler S."/>
            <person name="Tivey A."/>
            <person name="Sugano S."/>
            <person name="White B."/>
            <person name="Walker D."/>
            <person name="Woodward J."/>
            <person name="Winckler T."/>
            <person name="Tanaka Y."/>
            <person name="Shaulsky G."/>
            <person name="Schleicher M."/>
            <person name="Weinstock G."/>
            <person name="Rosenthal A."/>
            <person name="Cox E.C."/>
            <person name="Chisholm R.L."/>
            <person name="Gibbs R."/>
            <person name="Loomis W.F."/>
            <person name="Platzer M."/>
            <person name="Kay R.R."/>
            <person name="Williams J."/>
            <person name="Dear P.H."/>
            <person name="Noegel A.A."/>
            <person name="Barrell B."/>
            <person name="Kuspa A."/>
        </authorList>
    </citation>
    <scope>NUCLEOTIDE SEQUENCE [LARGE SCALE GENOMIC DNA]</scope>
    <source>
        <strain evidence="1 2">AX4</strain>
    </source>
</reference>
<dbReference type="GeneID" id="8617133"/>
<dbReference type="Proteomes" id="UP000002195">
    <property type="component" value="Unassembled WGS sequence"/>
</dbReference>
<evidence type="ECO:0000313" key="2">
    <source>
        <dbReference type="Proteomes" id="UP000002195"/>
    </source>
</evidence>
<name>Q55DF0_DICDI</name>
<dbReference type="AlphaFoldDB" id="Q55DF0"/>
<dbReference type="PaxDb" id="44689-DDB0201815"/>
<dbReference type="InParanoid" id="Q55DF0"/>
<dbReference type="STRING" id="44689.Q55DF0"/>
<protein>
    <submittedName>
        <fullName evidence="1">Uncharacterized protein</fullName>
    </submittedName>
</protein>
<evidence type="ECO:0000313" key="1">
    <source>
        <dbReference type="EMBL" id="EAL72655.1"/>
    </source>
</evidence>
<organism evidence="1 2">
    <name type="scientific">Dictyostelium discoideum</name>
    <name type="common">Social amoeba</name>
    <dbReference type="NCBI Taxonomy" id="44689"/>
    <lineage>
        <taxon>Eukaryota</taxon>
        <taxon>Amoebozoa</taxon>
        <taxon>Evosea</taxon>
        <taxon>Eumycetozoa</taxon>
        <taxon>Dictyostelia</taxon>
        <taxon>Dictyosteliales</taxon>
        <taxon>Dictyosteliaceae</taxon>
        <taxon>Dictyostelium</taxon>
    </lineage>
</organism>
<dbReference type="FunCoup" id="Q55DF0">
    <property type="interactions" value="877"/>
</dbReference>
<dbReference type="dictyBase" id="DDB_G0270610"/>